<dbReference type="InterPro" id="IPR002048">
    <property type="entry name" value="EF_hand_dom"/>
</dbReference>
<dbReference type="PROSITE" id="PS00018">
    <property type="entry name" value="EF_HAND_1"/>
    <property type="match status" value="1"/>
</dbReference>
<dbReference type="Proteomes" id="UP000627292">
    <property type="component" value="Unassembled WGS sequence"/>
</dbReference>
<evidence type="ECO:0000313" key="3">
    <source>
        <dbReference type="Proteomes" id="UP000627292"/>
    </source>
</evidence>
<reference evidence="2" key="2">
    <citation type="submission" date="2020-09" db="EMBL/GenBank/DDBJ databases">
        <authorList>
            <person name="Sun Q."/>
            <person name="Zhou Y."/>
        </authorList>
    </citation>
    <scope>NUCLEOTIDE SEQUENCE</scope>
    <source>
        <strain evidence="2">CGMCC 1.15290</strain>
    </source>
</reference>
<feature type="domain" description="EF-hand" evidence="1">
    <location>
        <begin position="141"/>
        <end position="159"/>
    </location>
</feature>
<dbReference type="InterPro" id="IPR018247">
    <property type="entry name" value="EF_Hand_1_Ca_BS"/>
</dbReference>
<protein>
    <recommendedName>
        <fullName evidence="1">EF-hand domain-containing protein</fullName>
    </recommendedName>
</protein>
<comment type="caution">
    <text evidence="2">The sequence shown here is derived from an EMBL/GenBank/DDBJ whole genome shotgun (WGS) entry which is preliminary data.</text>
</comment>
<dbReference type="EMBL" id="BMIB01000004">
    <property type="protein sequence ID" value="GGH75985.1"/>
    <property type="molecule type" value="Genomic_DNA"/>
</dbReference>
<reference evidence="2" key="1">
    <citation type="journal article" date="2014" name="Int. J. Syst. Evol. Microbiol.">
        <title>Complete genome sequence of Corynebacterium casei LMG S-19264T (=DSM 44701T), isolated from a smear-ripened cheese.</title>
        <authorList>
            <consortium name="US DOE Joint Genome Institute (JGI-PGF)"/>
            <person name="Walter F."/>
            <person name="Albersmeier A."/>
            <person name="Kalinowski J."/>
            <person name="Ruckert C."/>
        </authorList>
    </citation>
    <scope>NUCLEOTIDE SEQUENCE</scope>
    <source>
        <strain evidence="2">CGMCC 1.15290</strain>
    </source>
</reference>
<gene>
    <name evidence="2" type="ORF">GCM10011379_40140</name>
</gene>
<dbReference type="AlphaFoldDB" id="A0A917J0E1"/>
<proteinExistence type="predicted"/>
<organism evidence="2 3">
    <name type="scientific">Filimonas zeae</name>
    <dbReference type="NCBI Taxonomy" id="1737353"/>
    <lineage>
        <taxon>Bacteria</taxon>
        <taxon>Pseudomonadati</taxon>
        <taxon>Bacteroidota</taxon>
        <taxon>Chitinophagia</taxon>
        <taxon>Chitinophagales</taxon>
        <taxon>Chitinophagaceae</taxon>
        <taxon>Filimonas</taxon>
    </lineage>
</organism>
<name>A0A917J0E1_9BACT</name>
<evidence type="ECO:0000259" key="1">
    <source>
        <dbReference type="PROSITE" id="PS50222"/>
    </source>
</evidence>
<dbReference type="RefSeq" id="WP_188955683.1">
    <property type="nucleotide sequence ID" value="NZ_BMIB01000004.1"/>
</dbReference>
<sequence length="159" mass="16623">MWEQITQLIQQVSQQSVVDNPAVPNEHNEGVIGEAKNVISQTLGNLAADGRSDEAAEVLQTPGHPAAQQMESNFATNIMQKFGINPAAAGGIAATLIPSILSMLRGQAGQAGGFNIQQLIQQLGNGNVAATLSGIGVKMGLDKDGDGDVDLSDLTRMFR</sequence>
<evidence type="ECO:0000313" key="2">
    <source>
        <dbReference type="EMBL" id="GGH75985.1"/>
    </source>
</evidence>
<dbReference type="GO" id="GO:0005509">
    <property type="term" value="F:calcium ion binding"/>
    <property type="evidence" value="ECO:0007669"/>
    <property type="project" value="InterPro"/>
</dbReference>
<accession>A0A917J0E1</accession>
<keyword evidence="3" id="KW-1185">Reference proteome</keyword>
<dbReference type="PROSITE" id="PS50222">
    <property type="entry name" value="EF_HAND_2"/>
    <property type="match status" value="1"/>
</dbReference>